<dbReference type="InterPro" id="IPR007007">
    <property type="entry name" value="Ninjurin"/>
</dbReference>
<accession>A0AAV2QWP1</accession>
<feature type="non-terminal residue" evidence="8">
    <location>
        <position position="136"/>
    </location>
</feature>
<gene>
    <name evidence="8" type="ORF">MNOR_LOCUS16375</name>
</gene>
<dbReference type="PANTHER" id="PTHR12316:SF1">
    <property type="entry name" value="NINJURIN-B"/>
    <property type="match status" value="1"/>
</dbReference>
<reference evidence="8 9" key="1">
    <citation type="submission" date="2024-05" db="EMBL/GenBank/DDBJ databases">
        <authorList>
            <person name="Wallberg A."/>
        </authorList>
    </citation>
    <scope>NUCLEOTIDE SEQUENCE [LARGE SCALE GENOMIC DNA]</scope>
</reference>
<dbReference type="GO" id="GO:0042246">
    <property type="term" value="P:tissue regeneration"/>
    <property type="evidence" value="ECO:0007669"/>
    <property type="project" value="InterPro"/>
</dbReference>
<sequence>MLPSLGLQTVSNPRRPKQQPLQKTFTNMPLTRSRTMPAAPVRSATLPVNTPSKPPKSAIAKMLSPPCLSIPKADRDPTLHVHNAMKRNMSIAKGFMDISLFSANANQLRIVLSYGDQNKYHYIINLTGLVISLLLQ</sequence>
<keyword evidence="9" id="KW-1185">Reference proteome</keyword>
<comment type="similarity">
    <text evidence="2">Belongs to the ninjurin family.</text>
</comment>
<evidence type="ECO:0000256" key="6">
    <source>
        <dbReference type="ARBA" id="ARBA00023136"/>
    </source>
</evidence>
<feature type="region of interest" description="Disordered" evidence="7">
    <location>
        <begin position="1"/>
        <end position="60"/>
    </location>
</feature>
<evidence type="ECO:0000313" key="8">
    <source>
        <dbReference type="EMBL" id="CAL4099005.1"/>
    </source>
</evidence>
<comment type="caution">
    <text evidence="8">The sequence shown here is derived from an EMBL/GenBank/DDBJ whole genome shotgun (WGS) entry which is preliminary data.</text>
</comment>
<evidence type="ECO:0000256" key="4">
    <source>
        <dbReference type="ARBA" id="ARBA00022889"/>
    </source>
</evidence>
<feature type="compositionally biased region" description="Polar residues" evidence="7">
    <location>
        <begin position="1"/>
        <end position="12"/>
    </location>
</feature>
<feature type="compositionally biased region" description="Polar residues" evidence="7">
    <location>
        <begin position="19"/>
        <end position="34"/>
    </location>
</feature>
<keyword evidence="6" id="KW-0472">Membrane</keyword>
<keyword evidence="5" id="KW-1133">Transmembrane helix</keyword>
<dbReference type="EMBL" id="CAXKWB010010726">
    <property type="protein sequence ID" value="CAL4099005.1"/>
    <property type="molecule type" value="Genomic_DNA"/>
</dbReference>
<dbReference type="PANTHER" id="PTHR12316">
    <property type="entry name" value="NINJURIN-RELATED"/>
    <property type="match status" value="1"/>
</dbReference>
<name>A0AAV2QWP1_MEGNR</name>
<dbReference type="Proteomes" id="UP001497623">
    <property type="component" value="Unassembled WGS sequence"/>
</dbReference>
<evidence type="ECO:0000256" key="3">
    <source>
        <dbReference type="ARBA" id="ARBA00022692"/>
    </source>
</evidence>
<evidence type="ECO:0000256" key="2">
    <source>
        <dbReference type="ARBA" id="ARBA00008141"/>
    </source>
</evidence>
<proteinExistence type="inferred from homology"/>
<evidence type="ECO:0000256" key="5">
    <source>
        <dbReference type="ARBA" id="ARBA00022989"/>
    </source>
</evidence>
<evidence type="ECO:0000313" key="9">
    <source>
        <dbReference type="Proteomes" id="UP001497623"/>
    </source>
</evidence>
<evidence type="ECO:0000256" key="7">
    <source>
        <dbReference type="SAM" id="MobiDB-lite"/>
    </source>
</evidence>
<comment type="subcellular location">
    <subcellularLocation>
        <location evidence="1">Membrane</location>
        <topology evidence="1">Multi-pass membrane protein</topology>
    </subcellularLocation>
</comment>
<dbReference type="GO" id="GO:0016020">
    <property type="term" value="C:membrane"/>
    <property type="evidence" value="ECO:0007669"/>
    <property type="project" value="UniProtKB-SubCell"/>
</dbReference>
<evidence type="ECO:0000256" key="1">
    <source>
        <dbReference type="ARBA" id="ARBA00004141"/>
    </source>
</evidence>
<dbReference type="AlphaFoldDB" id="A0AAV2QWP1"/>
<keyword evidence="4" id="KW-0130">Cell adhesion</keyword>
<keyword evidence="3" id="KW-0812">Transmembrane</keyword>
<dbReference type="Pfam" id="PF04923">
    <property type="entry name" value="Ninjurin"/>
    <property type="match status" value="1"/>
</dbReference>
<protein>
    <submittedName>
        <fullName evidence="8">Uncharacterized protein</fullName>
    </submittedName>
</protein>
<dbReference type="GO" id="GO:0007155">
    <property type="term" value="P:cell adhesion"/>
    <property type="evidence" value="ECO:0007669"/>
    <property type="project" value="UniProtKB-KW"/>
</dbReference>
<organism evidence="8 9">
    <name type="scientific">Meganyctiphanes norvegica</name>
    <name type="common">Northern krill</name>
    <name type="synonym">Thysanopoda norvegica</name>
    <dbReference type="NCBI Taxonomy" id="48144"/>
    <lineage>
        <taxon>Eukaryota</taxon>
        <taxon>Metazoa</taxon>
        <taxon>Ecdysozoa</taxon>
        <taxon>Arthropoda</taxon>
        <taxon>Crustacea</taxon>
        <taxon>Multicrustacea</taxon>
        <taxon>Malacostraca</taxon>
        <taxon>Eumalacostraca</taxon>
        <taxon>Eucarida</taxon>
        <taxon>Euphausiacea</taxon>
        <taxon>Euphausiidae</taxon>
        <taxon>Meganyctiphanes</taxon>
    </lineage>
</organism>